<dbReference type="Pfam" id="PF13231">
    <property type="entry name" value="PMT_2"/>
    <property type="match status" value="1"/>
</dbReference>
<dbReference type="GO" id="GO:0005886">
    <property type="term" value="C:plasma membrane"/>
    <property type="evidence" value="ECO:0007669"/>
    <property type="project" value="UniProtKB-SubCell"/>
</dbReference>
<dbReference type="Proteomes" id="UP000176614">
    <property type="component" value="Unassembled WGS sequence"/>
</dbReference>
<proteinExistence type="predicted"/>
<name>A0A1F4W3N5_UNCKA</name>
<keyword evidence="3" id="KW-0328">Glycosyltransferase</keyword>
<dbReference type="InterPro" id="IPR038731">
    <property type="entry name" value="RgtA/B/C-like"/>
</dbReference>
<feature type="transmembrane region" description="Helical" evidence="8">
    <location>
        <begin position="333"/>
        <end position="355"/>
    </location>
</feature>
<comment type="subcellular location">
    <subcellularLocation>
        <location evidence="1">Cell membrane</location>
        <topology evidence="1">Multi-pass membrane protein</topology>
    </subcellularLocation>
</comment>
<dbReference type="GO" id="GO:0016763">
    <property type="term" value="F:pentosyltransferase activity"/>
    <property type="evidence" value="ECO:0007669"/>
    <property type="project" value="TreeGrafter"/>
</dbReference>
<feature type="transmembrane region" description="Helical" evidence="8">
    <location>
        <begin position="247"/>
        <end position="275"/>
    </location>
</feature>
<evidence type="ECO:0000259" key="9">
    <source>
        <dbReference type="Pfam" id="PF13231"/>
    </source>
</evidence>
<keyword evidence="4" id="KW-0808">Transferase</keyword>
<feature type="transmembrane region" description="Helical" evidence="8">
    <location>
        <begin position="111"/>
        <end position="130"/>
    </location>
</feature>
<gene>
    <name evidence="10" type="ORF">A2264_04690</name>
</gene>
<feature type="transmembrane region" description="Helical" evidence="8">
    <location>
        <begin position="204"/>
        <end position="226"/>
    </location>
</feature>
<evidence type="ECO:0000256" key="4">
    <source>
        <dbReference type="ARBA" id="ARBA00022679"/>
    </source>
</evidence>
<keyword evidence="6 8" id="KW-1133">Transmembrane helix</keyword>
<feature type="transmembrane region" description="Helical" evidence="8">
    <location>
        <begin position="84"/>
        <end position="104"/>
    </location>
</feature>
<dbReference type="PANTHER" id="PTHR33908">
    <property type="entry name" value="MANNOSYLTRANSFERASE YKCB-RELATED"/>
    <property type="match status" value="1"/>
</dbReference>
<keyword evidence="5 8" id="KW-0812">Transmembrane</keyword>
<evidence type="ECO:0000256" key="8">
    <source>
        <dbReference type="SAM" id="Phobius"/>
    </source>
</evidence>
<accession>A0A1F4W3N5</accession>
<feature type="transmembrane region" description="Helical" evidence="8">
    <location>
        <begin position="136"/>
        <end position="155"/>
    </location>
</feature>
<reference evidence="10 11" key="1">
    <citation type="journal article" date="2016" name="Nat. Commun.">
        <title>Thousands of microbial genomes shed light on interconnected biogeochemical processes in an aquifer system.</title>
        <authorList>
            <person name="Anantharaman K."/>
            <person name="Brown C.T."/>
            <person name="Hug L.A."/>
            <person name="Sharon I."/>
            <person name="Castelle C.J."/>
            <person name="Probst A.J."/>
            <person name="Thomas B.C."/>
            <person name="Singh A."/>
            <person name="Wilkins M.J."/>
            <person name="Karaoz U."/>
            <person name="Brodie E.L."/>
            <person name="Williams K.H."/>
            <person name="Hubbard S.S."/>
            <person name="Banfield J.F."/>
        </authorList>
    </citation>
    <scope>NUCLEOTIDE SEQUENCE [LARGE SCALE GENOMIC DNA]</scope>
</reference>
<evidence type="ECO:0000313" key="11">
    <source>
        <dbReference type="Proteomes" id="UP000176614"/>
    </source>
</evidence>
<organism evidence="10 11">
    <name type="scientific">candidate division WWE3 bacterium RIFOXYA2_FULL_46_9</name>
    <dbReference type="NCBI Taxonomy" id="1802636"/>
    <lineage>
        <taxon>Bacteria</taxon>
        <taxon>Katanobacteria</taxon>
    </lineage>
</organism>
<comment type="caution">
    <text evidence="10">The sequence shown here is derived from an EMBL/GenBank/DDBJ whole genome shotgun (WGS) entry which is preliminary data.</text>
</comment>
<evidence type="ECO:0000256" key="5">
    <source>
        <dbReference type="ARBA" id="ARBA00022692"/>
    </source>
</evidence>
<evidence type="ECO:0000256" key="3">
    <source>
        <dbReference type="ARBA" id="ARBA00022676"/>
    </source>
</evidence>
<feature type="transmembrane region" description="Helical" evidence="8">
    <location>
        <begin position="308"/>
        <end position="327"/>
    </location>
</feature>
<sequence>MVKVESKKEWHFLIFLVVLTSFLRLTQLGYSHFYGDETKVLYVDKTIPATQFLLDQRKGPVQFVVAWVMETVTEKIFGFGYDEFWIRLPFALAGILSVLAFYLLVKHFLGYKVAAVAALLLCVSGFSVAFGRTAQYQSFLQLFGLLSILAIAWYTQNPKRKYLVLASFSFTLAFLSHYDAVFYLVPICYLVFTYKVNFRELSGFFILPCLAILSIFYLPYVGRGFFEQNTAGYVFRRIVGMRQPLNNSLYTIFLYNPTGFFYIEMILGGIGIYFLKDKKLSPFYLWFFISFIVFGLIILNPGTHIQNYLLPLIVFSSAVIYHLMVRFPLTRVLFGGMFIIVYIATSIIFIPFLSLGYPWVVGKPSGLYQVFCYGFPYNRSWVEIQKYMYSLPNVGGVYTNDDDTVAQYYLAKIPYTRPGTNFLPQYYINVVNPMEYQKSDNMAKYVSDGYYDLKMEFKRKDNTEVVAQVYKLTNY</sequence>
<feature type="transmembrane region" description="Helical" evidence="8">
    <location>
        <begin position="12"/>
        <end position="30"/>
    </location>
</feature>
<keyword evidence="7 8" id="KW-0472">Membrane</keyword>
<feature type="transmembrane region" description="Helical" evidence="8">
    <location>
        <begin position="162"/>
        <end position="192"/>
    </location>
</feature>
<evidence type="ECO:0000256" key="7">
    <source>
        <dbReference type="ARBA" id="ARBA00023136"/>
    </source>
</evidence>
<dbReference type="InterPro" id="IPR050297">
    <property type="entry name" value="LipidA_mod_glycosyltrf_83"/>
</dbReference>
<evidence type="ECO:0000256" key="6">
    <source>
        <dbReference type="ARBA" id="ARBA00022989"/>
    </source>
</evidence>
<dbReference type="AlphaFoldDB" id="A0A1F4W3N5"/>
<protein>
    <recommendedName>
        <fullName evidence="9">Glycosyltransferase RgtA/B/C/D-like domain-containing protein</fullName>
    </recommendedName>
</protein>
<evidence type="ECO:0000256" key="2">
    <source>
        <dbReference type="ARBA" id="ARBA00022475"/>
    </source>
</evidence>
<dbReference type="GO" id="GO:0009103">
    <property type="term" value="P:lipopolysaccharide biosynthetic process"/>
    <property type="evidence" value="ECO:0007669"/>
    <property type="project" value="UniProtKB-ARBA"/>
</dbReference>
<feature type="transmembrane region" description="Helical" evidence="8">
    <location>
        <begin position="281"/>
        <end position="299"/>
    </location>
</feature>
<dbReference type="GO" id="GO:0010041">
    <property type="term" value="P:response to iron(III) ion"/>
    <property type="evidence" value="ECO:0007669"/>
    <property type="project" value="TreeGrafter"/>
</dbReference>
<dbReference type="PANTHER" id="PTHR33908:SF3">
    <property type="entry name" value="UNDECAPRENYL PHOSPHATE-ALPHA-4-AMINO-4-DEOXY-L-ARABINOSE ARABINOSYL TRANSFERASE"/>
    <property type="match status" value="1"/>
</dbReference>
<feature type="domain" description="Glycosyltransferase RgtA/B/C/D-like" evidence="9">
    <location>
        <begin position="63"/>
        <end position="202"/>
    </location>
</feature>
<dbReference type="EMBL" id="MEVT01000005">
    <property type="protein sequence ID" value="OGC63633.1"/>
    <property type="molecule type" value="Genomic_DNA"/>
</dbReference>
<evidence type="ECO:0000256" key="1">
    <source>
        <dbReference type="ARBA" id="ARBA00004651"/>
    </source>
</evidence>
<keyword evidence="2" id="KW-1003">Cell membrane</keyword>
<evidence type="ECO:0000313" key="10">
    <source>
        <dbReference type="EMBL" id="OGC63633.1"/>
    </source>
</evidence>